<proteinExistence type="predicted"/>
<reference evidence="3" key="1">
    <citation type="journal article" date="2012" name="Mol. Plant Microbe Interact.">
        <title>A highly conserved effector in Fusarium oxysporum is required for full virulence on Arabidopsis.</title>
        <authorList>
            <person name="Thatcher L.F."/>
            <person name="Gardiner D.M."/>
            <person name="Kazan K."/>
            <person name="Manners J."/>
        </authorList>
    </citation>
    <scope>NUCLEOTIDE SEQUENCE [LARGE SCALE GENOMIC DNA]</scope>
    <source>
        <strain evidence="3">Fo5176</strain>
    </source>
</reference>
<sequence length="180" mass="20417">MRTQLRLSNAITRYRENKNKGLPSTDVERSNSKESYSEPSAYSGLERPSSLCCGIIPRISNNKEHIIKNRGEVRFTLRRHLRPEIILRYTDPGEYLVYMKRFWGNIINGEIRSRVEVRKTALDLRVAGSRGRRDGLITSLYTGKGIQNAQLPGTKPGATAPVPFHQATPKIPEGKRLKSQ</sequence>
<feature type="compositionally biased region" description="Basic and acidic residues" evidence="1">
    <location>
        <begin position="26"/>
        <end position="36"/>
    </location>
</feature>
<dbReference type="Proteomes" id="UP000002489">
    <property type="component" value="Unassembled WGS sequence"/>
</dbReference>
<accession>A0A0D2XWV2</accession>
<protein>
    <submittedName>
        <fullName evidence="2">Uncharacterized protein</fullName>
    </submittedName>
</protein>
<dbReference type="AlphaFoldDB" id="A0A0D2XWV2"/>
<evidence type="ECO:0000313" key="3">
    <source>
        <dbReference type="Proteomes" id="UP000002489"/>
    </source>
</evidence>
<reference evidence="2" key="2">
    <citation type="submission" date="2025-08" db="UniProtKB">
        <authorList>
            <consortium name="EnsemblFungi"/>
        </authorList>
    </citation>
    <scope>IDENTIFICATION</scope>
    <source>
        <strain evidence="2">4287 / CBS 123668 / FGSC 9935 / NRRL 34936</strain>
    </source>
</reference>
<name>A0A0D2XWV2_FUSOF</name>
<evidence type="ECO:0000313" key="2">
    <source>
        <dbReference type="EnsemblFungi" id="FOXG_08468P0"/>
    </source>
</evidence>
<organism evidence="2 3">
    <name type="scientific">Fusarium oxysporum (strain Fo5176)</name>
    <name type="common">Fusarium vascular wilt</name>
    <dbReference type="NCBI Taxonomy" id="660025"/>
    <lineage>
        <taxon>Eukaryota</taxon>
        <taxon>Fungi</taxon>
        <taxon>Dikarya</taxon>
        <taxon>Ascomycota</taxon>
        <taxon>Pezizomycotina</taxon>
        <taxon>Sordariomycetes</taxon>
        <taxon>Hypocreomycetidae</taxon>
        <taxon>Hypocreales</taxon>
        <taxon>Nectriaceae</taxon>
        <taxon>Fusarium</taxon>
        <taxon>Fusarium oxysporum species complex</taxon>
    </lineage>
</organism>
<feature type="region of interest" description="Disordered" evidence="1">
    <location>
        <begin position="17"/>
        <end position="45"/>
    </location>
</feature>
<dbReference type="EnsemblFungi" id="FOXG_08468T0">
    <property type="protein sequence ID" value="FOXG_08468P0"/>
    <property type="gene ID" value="FOXG_08468"/>
</dbReference>
<feature type="region of interest" description="Disordered" evidence="1">
    <location>
        <begin position="151"/>
        <end position="180"/>
    </location>
</feature>
<evidence type="ECO:0000256" key="1">
    <source>
        <dbReference type="SAM" id="MobiDB-lite"/>
    </source>
</evidence>